<dbReference type="PANTHER" id="PTHR31111:SF125">
    <property type="entry name" value="F-BOX PROTEIN CPR30-LIKE"/>
    <property type="match status" value="1"/>
</dbReference>
<dbReference type="InterPro" id="IPR013187">
    <property type="entry name" value="F-box-assoc_dom_typ3"/>
</dbReference>
<dbReference type="Proteomes" id="UP001558713">
    <property type="component" value="Unassembled WGS sequence"/>
</dbReference>
<dbReference type="InterPro" id="IPR001810">
    <property type="entry name" value="F-box_dom"/>
</dbReference>
<comment type="caution">
    <text evidence="3">The sequence shown here is derived from an EMBL/GenBank/DDBJ whole genome shotgun (WGS) entry which is preliminary data.</text>
</comment>
<evidence type="ECO:0000313" key="3">
    <source>
        <dbReference type="EMBL" id="KAL1220432.1"/>
    </source>
</evidence>
<dbReference type="InterPro" id="IPR036047">
    <property type="entry name" value="F-box-like_dom_sf"/>
</dbReference>
<accession>A0ABD1BTC1</accession>
<dbReference type="AlphaFoldDB" id="A0ABD1BTC1"/>
<dbReference type="SUPFAM" id="SSF81383">
    <property type="entry name" value="F-box domain"/>
    <property type="match status" value="1"/>
</dbReference>
<protein>
    <submittedName>
        <fullName evidence="3">F-box protein DOR</fullName>
    </submittedName>
</protein>
<dbReference type="Pfam" id="PF00646">
    <property type="entry name" value="F-box"/>
    <property type="match status" value="1"/>
</dbReference>
<evidence type="ECO:0000259" key="1">
    <source>
        <dbReference type="Pfam" id="PF00646"/>
    </source>
</evidence>
<evidence type="ECO:0000313" key="4">
    <source>
        <dbReference type="Proteomes" id="UP001558713"/>
    </source>
</evidence>
<reference evidence="3 4" key="1">
    <citation type="submission" date="2024-04" db="EMBL/GenBank/DDBJ databases">
        <title>Genome assembly C_amara_ONT_v2.</title>
        <authorList>
            <person name="Yant L."/>
            <person name="Moore C."/>
            <person name="Slenker M."/>
        </authorList>
    </citation>
    <scope>NUCLEOTIDE SEQUENCE [LARGE SCALE GENOMIC DNA]</scope>
    <source>
        <tissue evidence="3">Leaf</tissue>
    </source>
</reference>
<name>A0ABD1BTC1_CARAN</name>
<sequence>MEIFLRLPAKSIAKCRCVSKLWASLLCLSYFKELFLTRPCENSTHIAANRLTTFPIEGFFDIIGVVRGLVCLIDKQISKGRTKTVPVICNPSTGESLPLPPVKTRRATVRSFFGYDPVDKQFKVLSMTRGKSMAFDEHQILTLGTGKLKWKMIKCCIPHYPEYGIGICINGGLYYRATVQEVPKIISFHVRSESFRIINIDMDMGLLDKTNVLNCGF</sequence>
<dbReference type="PANTHER" id="PTHR31111">
    <property type="entry name" value="BNAA05G37150D PROTEIN-RELATED"/>
    <property type="match status" value="1"/>
</dbReference>
<dbReference type="InterPro" id="IPR017451">
    <property type="entry name" value="F-box-assoc_interact_dom"/>
</dbReference>
<proteinExistence type="predicted"/>
<gene>
    <name evidence="3" type="ORF">V5N11_013181</name>
</gene>
<feature type="domain" description="F-box associated beta-propeller type 3" evidence="2">
    <location>
        <begin position="34"/>
        <end position="209"/>
    </location>
</feature>
<organism evidence="3 4">
    <name type="scientific">Cardamine amara subsp. amara</name>
    <dbReference type="NCBI Taxonomy" id="228776"/>
    <lineage>
        <taxon>Eukaryota</taxon>
        <taxon>Viridiplantae</taxon>
        <taxon>Streptophyta</taxon>
        <taxon>Embryophyta</taxon>
        <taxon>Tracheophyta</taxon>
        <taxon>Spermatophyta</taxon>
        <taxon>Magnoliopsida</taxon>
        <taxon>eudicotyledons</taxon>
        <taxon>Gunneridae</taxon>
        <taxon>Pentapetalae</taxon>
        <taxon>rosids</taxon>
        <taxon>malvids</taxon>
        <taxon>Brassicales</taxon>
        <taxon>Brassicaceae</taxon>
        <taxon>Cardamineae</taxon>
        <taxon>Cardamine</taxon>
    </lineage>
</organism>
<dbReference type="Pfam" id="PF08268">
    <property type="entry name" value="FBA_3"/>
    <property type="match status" value="1"/>
</dbReference>
<feature type="domain" description="F-box" evidence="1">
    <location>
        <begin position="2"/>
        <end position="32"/>
    </location>
</feature>
<dbReference type="EMBL" id="JBANAX010000153">
    <property type="protein sequence ID" value="KAL1220432.1"/>
    <property type="molecule type" value="Genomic_DNA"/>
</dbReference>
<dbReference type="NCBIfam" id="TIGR01640">
    <property type="entry name" value="F_box_assoc_1"/>
    <property type="match status" value="1"/>
</dbReference>
<keyword evidence="4" id="KW-1185">Reference proteome</keyword>
<evidence type="ECO:0000259" key="2">
    <source>
        <dbReference type="Pfam" id="PF08268"/>
    </source>
</evidence>